<dbReference type="AlphaFoldDB" id="A0A0M9VLF1"/>
<evidence type="ECO:0000313" key="4">
    <source>
        <dbReference type="Proteomes" id="UP000037737"/>
    </source>
</evidence>
<evidence type="ECO:0000313" key="3">
    <source>
        <dbReference type="EMBL" id="KOS11113.1"/>
    </source>
</evidence>
<feature type="domain" description="Phosphoribosyltransferase" evidence="2">
    <location>
        <begin position="166"/>
        <end position="217"/>
    </location>
</feature>
<dbReference type="PANTHER" id="PTHR47505">
    <property type="entry name" value="DNA UTILIZATION PROTEIN YHGH"/>
    <property type="match status" value="1"/>
</dbReference>
<keyword evidence="4" id="KW-1185">Reference proteome</keyword>
<organism evidence="3 4">
    <name type="scientific">Microbacterium aurantiacum</name>
    <dbReference type="NCBI Taxonomy" id="162393"/>
    <lineage>
        <taxon>Bacteria</taxon>
        <taxon>Bacillati</taxon>
        <taxon>Actinomycetota</taxon>
        <taxon>Actinomycetes</taxon>
        <taxon>Micrococcales</taxon>
        <taxon>Microbacteriaceae</taxon>
        <taxon>Microbacterium</taxon>
    </lineage>
</organism>
<reference evidence="3" key="1">
    <citation type="submission" date="2015-04" db="EMBL/GenBank/DDBJ databases">
        <title>Complete genome sequence of Microbacterium chocolatum SIT 101, a bacterium enantioselectively hydrolyzing mesomeric diesters.</title>
        <authorList>
            <person name="Li X."/>
            <person name="Xu Y."/>
        </authorList>
    </citation>
    <scope>NUCLEOTIDE SEQUENCE [LARGE SCALE GENOMIC DNA]</scope>
    <source>
        <strain evidence="3">SIT 101</strain>
    </source>
</reference>
<sequence length="233" mass="24124">MDAPRWSATVRGALADALTLLLPVECAGCGAEDIALCATCEAALAPAVVHGRVPGTDLALASALRFEGIPARVMRALKEEGRTSIARALGPALRAAVESVAHDATVFAPMPTSRAAFRRRGYRVPELLALRAGLPIRRCLRLARATADQRGLDVEGRRRNVRGSLVAAGVRGLPVIVLDDVVTTGASLEDAVRALRAEGAHVVAAVALAATPRRYGASARDGTGGLGASETAR</sequence>
<dbReference type="Gene3D" id="3.40.50.2020">
    <property type="match status" value="1"/>
</dbReference>
<accession>A0A0M9VLF1</accession>
<comment type="similarity">
    <text evidence="1">Belongs to the ComF/GntX family.</text>
</comment>
<dbReference type="InterPro" id="IPR051910">
    <property type="entry name" value="ComF/GntX_DNA_util-trans"/>
</dbReference>
<dbReference type="EMBL" id="LAVO01000006">
    <property type="protein sequence ID" value="KOS11113.1"/>
    <property type="molecule type" value="Genomic_DNA"/>
</dbReference>
<comment type="caution">
    <text evidence="3">The sequence shown here is derived from an EMBL/GenBank/DDBJ whole genome shotgun (WGS) entry which is preliminary data.</text>
</comment>
<dbReference type="InterPro" id="IPR029057">
    <property type="entry name" value="PRTase-like"/>
</dbReference>
<dbReference type="OrthoDB" id="5242900at2"/>
<dbReference type="KEGG" id="mcw:A8L33_07600"/>
<dbReference type="Pfam" id="PF00156">
    <property type="entry name" value="Pribosyltran"/>
    <property type="match status" value="1"/>
</dbReference>
<dbReference type="InterPro" id="IPR000836">
    <property type="entry name" value="PRTase_dom"/>
</dbReference>
<name>A0A0M9VLF1_9MICO</name>
<dbReference type="PANTHER" id="PTHR47505:SF1">
    <property type="entry name" value="DNA UTILIZATION PROTEIN YHGH"/>
    <property type="match status" value="1"/>
</dbReference>
<dbReference type="CDD" id="cd06223">
    <property type="entry name" value="PRTases_typeI"/>
    <property type="match status" value="1"/>
</dbReference>
<protein>
    <recommendedName>
        <fullName evidence="2">Phosphoribosyltransferase domain-containing protein</fullName>
    </recommendedName>
</protein>
<dbReference type="SUPFAM" id="SSF53271">
    <property type="entry name" value="PRTase-like"/>
    <property type="match status" value="1"/>
</dbReference>
<evidence type="ECO:0000256" key="1">
    <source>
        <dbReference type="ARBA" id="ARBA00008007"/>
    </source>
</evidence>
<dbReference type="Proteomes" id="UP000037737">
    <property type="component" value="Unassembled WGS sequence"/>
</dbReference>
<proteinExistence type="inferred from homology"/>
<gene>
    <name evidence="3" type="ORF">XI38_07560</name>
</gene>
<evidence type="ECO:0000259" key="2">
    <source>
        <dbReference type="Pfam" id="PF00156"/>
    </source>
</evidence>
<dbReference type="PATRIC" id="fig|84292.3.peg.1541"/>